<dbReference type="InterPro" id="IPR005181">
    <property type="entry name" value="SASA"/>
</dbReference>
<dbReference type="PANTHER" id="PTHR22901:SF0">
    <property type="entry name" value="SIALATE O-ACETYLESTERASE"/>
    <property type="match status" value="1"/>
</dbReference>
<evidence type="ECO:0000313" key="3">
    <source>
        <dbReference type="EMBL" id="OKS84932.1"/>
    </source>
</evidence>
<evidence type="ECO:0000256" key="1">
    <source>
        <dbReference type="ARBA" id="ARBA00022801"/>
    </source>
</evidence>
<dbReference type="GO" id="GO:0001681">
    <property type="term" value="F:sialate O-acetylesterase activity"/>
    <property type="evidence" value="ECO:0007669"/>
    <property type="project" value="InterPro"/>
</dbReference>
<sequence length="662" mass="72711">MSKKYFLLTRVLLLAVFLASTVFVAKAQLLTSKIFGDHMVLQRNKPVVVWGNAKKNTALRLSFNGQLISTRTKADGSWKATLQPMKEGGPYTMTISCGADTLQYKDIMMGEVWLCSGQSNMEFVLKNSDGYQQEQKVASRLAVRQFFVPHRMSINPEKELDAGAWVPAGAATIGDFTAVGYYFAKQLAAQLHVTVGLVHSSWGGTQAECWVSKDAMLKSATLNAIAKSQPNSLDEVKSKVEQDIKNYAYHNQAATLYTFEQLAAAPASFFNSWNTGTPGAWMWQGKWSAFRGEGFMQRIVTLDSAQAKVASVLRLGHTDAKMAIAINGNVVYKGDLPEGTPINIPAGTWKAGDNSLLLNLQTNQKNPAWFGFGLNGDKQDLFIKLADTTVSLMDNKWRLMADWAKPYHMELMPNNTVATLYNGMIAPLIPLSVAGVLWYQGESNAGRAFQYRDVLATMIGDWRNQWKSKLPFVVMQLPAYGPTQNSNQGSTWAELREAQAAVAVKYADSALVVTTDIGDPNNLHPTNKAPFGYRAAGVALNRVYHYADVAVSPLFNSATFQQNYALVTFNDANGPLTVKDKYGYLKGFEVAGNDHVFHYAQAQLINNTVKVWSTAVQQPVAVRYAWSDSPVDANLFGGAGLPVGPFRSDTWAGITDNVKLVP</sequence>
<dbReference type="EMBL" id="MPPL01000001">
    <property type="protein sequence ID" value="OKS84932.1"/>
    <property type="molecule type" value="Genomic_DNA"/>
</dbReference>
<organism evidence="3 4">
    <name type="scientific">Mucilaginibacter polytrichastri</name>
    <dbReference type="NCBI Taxonomy" id="1302689"/>
    <lineage>
        <taxon>Bacteria</taxon>
        <taxon>Pseudomonadati</taxon>
        <taxon>Bacteroidota</taxon>
        <taxon>Sphingobacteriia</taxon>
        <taxon>Sphingobacteriales</taxon>
        <taxon>Sphingobacteriaceae</taxon>
        <taxon>Mucilaginibacter</taxon>
    </lineage>
</organism>
<feature type="domain" description="Sialate O-acetylesterase" evidence="2">
    <location>
        <begin position="419"/>
        <end position="529"/>
    </location>
</feature>
<comment type="caution">
    <text evidence="3">The sequence shown here is derived from an EMBL/GenBank/DDBJ whole genome shotgun (WGS) entry which is preliminary data.</text>
</comment>
<dbReference type="RefSeq" id="WP_074487690.1">
    <property type="nucleotide sequence ID" value="NZ_FPAM01000001.1"/>
</dbReference>
<dbReference type="GO" id="GO:0005975">
    <property type="term" value="P:carbohydrate metabolic process"/>
    <property type="evidence" value="ECO:0007669"/>
    <property type="project" value="TreeGrafter"/>
</dbReference>
<gene>
    <name evidence="3" type="ORF">RG47T_0370</name>
</gene>
<dbReference type="AlphaFoldDB" id="A0A1Q5ZT32"/>
<dbReference type="Proteomes" id="UP000186720">
    <property type="component" value="Unassembled WGS sequence"/>
</dbReference>
<dbReference type="Gene3D" id="3.40.50.1110">
    <property type="entry name" value="SGNH hydrolase"/>
    <property type="match status" value="2"/>
</dbReference>
<accession>A0A1Q5ZT32</accession>
<reference evidence="3 4" key="1">
    <citation type="submission" date="2016-11" db="EMBL/GenBank/DDBJ databases">
        <title>Whole Genome Sequencing of Mucilaginibacter polytrichastri RG4-7(T) isolated from the moss sample.</title>
        <authorList>
            <person name="Li Y."/>
        </authorList>
    </citation>
    <scope>NUCLEOTIDE SEQUENCE [LARGE SCALE GENOMIC DNA]</scope>
    <source>
        <strain evidence="3 4">RG4-7</strain>
    </source>
</reference>
<name>A0A1Q5ZT32_9SPHI</name>
<keyword evidence="4" id="KW-1185">Reference proteome</keyword>
<dbReference type="InterPro" id="IPR036514">
    <property type="entry name" value="SGNH_hydro_sf"/>
</dbReference>
<dbReference type="PANTHER" id="PTHR22901">
    <property type="entry name" value="SIALATE O-ACETYLESTERASE"/>
    <property type="match status" value="1"/>
</dbReference>
<keyword evidence="1" id="KW-0378">Hydrolase</keyword>
<protein>
    <recommendedName>
        <fullName evidence="2">Sialate O-acetylesterase domain-containing protein</fullName>
    </recommendedName>
</protein>
<dbReference type="InterPro" id="IPR039329">
    <property type="entry name" value="SIAE"/>
</dbReference>
<dbReference type="Pfam" id="PF03629">
    <property type="entry name" value="SASA"/>
    <property type="match status" value="1"/>
</dbReference>
<dbReference type="SUPFAM" id="SSF52266">
    <property type="entry name" value="SGNH hydrolase"/>
    <property type="match status" value="1"/>
</dbReference>
<evidence type="ECO:0000259" key="2">
    <source>
        <dbReference type="Pfam" id="PF03629"/>
    </source>
</evidence>
<dbReference type="STRING" id="1302689.RG47T_0370"/>
<proteinExistence type="predicted"/>
<evidence type="ECO:0000313" key="4">
    <source>
        <dbReference type="Proteomes" id="UP000186720"/>
    </source>
</evidence>
<dbReference type="OrthoDB" id="9816001at2"/>